<dbReference type="EMBL" id="UINC01000793">
    <property type="protein sequence ID" value="SUZ61285.1"/>
    <property type="molecule type" value="Genomic_DNA"/>
</dbReference>
<evidence type="ECO:0000313" key="1">
    <source>
        <dbReference type="EMBL" id="SUZ61285.1"/>
    </source>
</evidence>
<protein>
    <recommendedName>
        <fullName evidence="2">Thiolase N-terminal domain-containing protein</fullName>
    </recommendedName>
</protein>
<dbReference type="InterPro" id="IPR016039">
    <property type="entry name" value="Thiolase-like"/>
</dbReference>
<reference evidence="1" key="1">
    <citation type="submission" date="2018-05" db="EMBL/GenBank/DDBJ databases">
        <authorList>
            <person name="Lanie J.A."/>
            <person name="Ng W.-L."/>
            <person name="Kazmierczak K.M."/>
            <person name="Andrzejewski T.M."/>
            <person name="Davidsen T.M."/>
            <person name="Wayne K.J."/>
            <person name="Tettelin H."/>
            <person name="Glass J.I."/>
            <person name="Rusch D."/>
            <person name="Podicherti R."/>
            <person name="Tsui H.-C.T."/>
            <person name="Winkler M.E."/>
        </authorList>
    </citation>
    <scope>NUCLEOTIDE SEQUENCE</scope>
</reference>
<evidence type="ECO:0008006" key="2">
    <source>
        <dbReference type="Google" id="ProtNLM"/>
    </source>
</evidence>
<gene>
    <name evidence="1" type="ORF">METZ01_LOCUS14139</name>
</gene>
<organism evidence="1">
    <name type="scientific">marine metagenome</name>
    <dbReference type="NCBI Taxonomy" id="408172"/>
    <lineage>
        <taxon>unclassified sequences</taxon>
        <taxon>metagenomes</taxon>
        <taxon>ecological metagenomes</taxon>
    </lineage>
</organism>
<dbReference type="GO" id="GO:0016746">
    <property type="term" value="F:acyltransferase activity"/>
    <property type="evidence" value="ECO:0007669"/>
    <property type="project" value="InterPro"/>
</dbReference>
<dbReference type="AlphaFoldDB" id="A0A381P2W6"/>
<proteinExistence type="predicted"/>
<feature type="non-terminal residue" evidence="1">
    <location>
        <position position="106"/>
    </location>
</feature>
<sequence>MNPRTPVLVGAAQVLNRLEGLEDAKEPLEMMTAAILLAEKDTGVGNVLAQAQSVRVVRGMWGYENPAKLLAERIGTVGAESIGTLIGGNQNQVVINETASAILHEG</sequence>
<name>A0A381P2W6_9ZZZZ</name>
<dbReference type="Gene3D" id="3.40.47.10">
    <property type="match status" value="1"/>
</dbReference>
<accession>A0A381P2W6</accession>